<sequence>MTIRQALGNAKQKDKEMDQNRAKSFVRGDRAIQLGISKILMDVRKPIFSSTNVKKPYEPNANRFSNGNTGRRLLIAAQMDDKRAKRICFLCDEKYVPWHICKSKIQLYLVEVLEDVEVTMEEEVLEVDECMTISLQAFTESTELGGDEVFSKIDLRVGYHQLRMKETNTYKTTLKTHEGHYEFLFMPFGLYECTFFILVLFIFKDMPTHVNHSQALFDLMKQHQLFSNGSKCALEVPEVDAKGVAINPTKISAIQAWFNRMLSEDKFVCNEGATTTFHVLKDALVTAAVLALLDYDKQFIIE</sequence>
<dbReference type="Gene3D" id="3.30.70.270">
    <property type="match status" value="1"/>
</dbReference>
<keyword evidence="2" id="KW-1133">Transmembrane helix</keyword>
<feature type="transmembrane region" description="Helical" evidence="2">
    <location>
        <begin position="183"/>
        <end position="203"/>
    </location>
</feature>
<proteinExistence type="predicted"/>
<evidence type="ECO:0000313" key="4">
    <source>
        <dbReference type="Proteomes" id="UP000004994"/>
    </source>
</evidence>
<dbReference type="Gene3D" id="3.10.10.10">
    <property type="entry name" value="HIV Type 1 Reverse Transcriptase, subunit A, domain 1"/>
    <property type="match status" value="1"/>
</dbReference>
<dbReference type="Proteomes" id="UP000004994">
    <property type="component" value="Chromosome 5"/>
</dbReference>
<dbReference type="STRING" id="4081.A0A3Q7GJ47"/>
<keyword evidence="2" id="KW-0812">Transmembrane</keyword>
<name>A0A3Q7GJ47_SOLLC</name>
<dbReference type="PANTHER" id="PTHR24559">
    <property type="entry name" value="TRANSPOSON TY3-I GAG-POL POLYPROTEIN"/>
    <property type="match status" value="1"/>
</dbReference>
<keyword evidence="2" id="KW-0472">Membrane</keyword>
<evidence type="ECO:0000256" key="1">
    <source>
        <dbReference type="SAM" id="MobiDB-lite"/>
    </source>
</evidence>
<dbReference type="AlphaFoldDB" id="A0A3Q7GJ47"/>
<dbReference type="InterPro" id="IPR043502">
    <property type="entry name" value="DNA/RNA_pol_sf"/>
</dbReference>
<dbReference type="PANTHER" id="PTHR24559:SF450">
    <property type="entry name" value="RNA-DIRECTED DNA POLYMERASE HOMOLOG"/>
    <property type="match status" value="1"/>
</dbReference>
<evidence type="ECO:0000313" key="3">
    <source>
        <dbReference type="EnsemblPlants" id="Solyc05g041443.1.1"/>
    </source>
</evidence>
<dbReference type="SUPFAM" id="SSF56672">
    <property type="entry name" value="DNA/RNA polymerases"/>
    <property type="match status" value="1"/>
</dbReference>
<organism evidence="3">
    <name type="scientific">Solanum lycopersicum</name>
    <name type="common">Tomato</name>
    <name type="synonym">Lycopersicon esculentum</name>
    <dbReference type="NCBI Taxonomy" id="4081"/>
    <lineage>
        <taxon>Eukaryota</taxon>
        <taxon>Viridiplantae</taxon>
        <taxon>Streptophyta</taxon>
        <taxon>Embryophyta</taxon>
        <taxon>Tracheophyta</taxon>
        <taxon>Spermatophyta</taxon>
        <taxon>Magnoliopsida</taxon>
        <taxon>eudicotyledons</taxon>
        <taxon>Gunneridae</taxon>
        <taxon>Pentapetalae</taxon>
        <taxon>asterids</taxon>
        <taxon>lamiids</taxon>
        <taxon>Solanales</taxon>
        <taxon>Solanaceae</taxon>
        <taxon>Solanoideae</taxon>
        <taxon>Solaneae</taxon>
        <taxon>Solanum</taxon>
        <taxon>Solanum subgen. Lycopersicon</taxon>
    </lineage>
</organism>
<dbReference type="InterPro" id="IPR053134">
    <property type="entry name" value="RNA-dir_DNA_polymerase"/>
</dbReference>
<keyword evidence="4" id="KW-1185">Reference proteome</keyword>
<evidence type="ECO:0008006" key="5">
    <source>
        <dbReference type="Google" id="ProtNLM"/>
    </source>
</evidence>
<feature type="region of interest" description="Disordered" evidence="1">
    <location>
        <begin position="1"/>
        <end position="21"/>
    </location>
</feature>
<dbReference type="InParanoid" id="A0A3Q7GJ47"/>
<dbReference type="InterPro" id="IPR043128">
    <property type="entry name" value="Rev_trsase/Diguanyl_cyclase"/>
</dbReference>
<dbReference type="Gramene" id="Solyc05g041443.1.1">
    <property type="protein sequence ID" value="Solyc05g041443.1.1"/>
    <property type="gene ID" value="Solyc05g041443.1"/>
</dbReference>
<reference evidence="3" key="2">
    <citation type="submission" date="2019-01" db="UniProtKB">
        <authorList>
            <consortium name="EnsemblPlants"/>
        </authorList>
    </citation>
    <scope>IDENTIFICATION</scope>
    <source>
        <strain evidence="3">cv. Heinz 1706</strain>
    </source>
</reference>
<feature type="compositionally biased region" description="Basic and acidic residues" evidence="1">
    <location>
        <begin position="11"/>
        <end position="21"/>
    </location>
</feature>
<reference evidence="3" key="1">
    <citation type="journal article" date="2012" name="Nature">
        <title>The tomato genome sequence provides insights into fleshy fruit evolution.</title>
        <authorList>
            <consortium name="Tomato Genome Consortium"/>
        </authorList>
    </citation>
    <scope>NUCLEOTIDE SEQUENCE [LARGE SCALE GENOMIC DNA]</scope>
    <source>
        <strain evidence="3">cv. Heinz 1706</strain>
    </source>
</reference>
<accession>A0A3Q7GJ47</accession>
<protein>
    <recommendedName>
        <fullName evidence="5">Reverse transcriptase domain-containing protein</fullName>
    </recommendedName>
</protein>
<evidence type="ECO:0000256" key="2">
    <source>
        <dbReference type="SAM" id="Phobius"/>
    </source>
</evidence>
<dbReference type="EnsemblPlants" id="Solyc05g041443.1.1">
    <property type="protein sequence ID" value="Solyc05g041443.1.1"/>
    <property type="gene ID" value="Solyc05g041443.1"/>
</dbReference>